<evidence type="ECO:0008006" key="3">
    <source>
        <dbReference type="Google" id="ProtNLM"/>
    </source>
</evidence>
<comment type="caution">
    <text evidence="1">The sequence shown here is derived from an EMBL/GenBank/DDBJ whole genome shotgun (WGS) entry which is preliminary data.</text>
</comment>
<name>A0ABX5Q302_9FLAO</name>
<evidence type="ECO:0000313" key="1">
    <source>
        <dbReference type="EMBL" id="PZX44316.1"/>
    </source>
</evidence>
<dbReference type="RefSeq" id="WP_041567014.1">
    <property type="nucleotide sequence ID" value="NZ_QKZR01000001.1"/>
</dbReference>
<gene>
    <name evidence="1" type="ORF">LX97_01327</name>
</gene>
<reference evidence="1 2" key="1">
    <citation type="submission" date="2018-06" db="EMBL/GenBank/DDBJ databases">
        <title>Genomic Encyclopedia of Archaeal and Bacterial Type Strains, Phase II (KMG-II): from individual species to whole genera.</title>
        <authorList>
            <person name="Goeker M."/>
        </authorList>
    </citation>
    <scope>NUCLEOTIDE SEQUENCE [LARGE SCALE GENOMIC DNA]</scope>
    <source>
        <strain evidence="1 2">DSM 17205</strain>
    </source>
</reference>
<accession>A0ABX5Q302</accession>
<dbReference type="PROSITE" id="PS51257">
    <property type="entry name" value="PROKAR_LIPOPROTEIN"/>
    <property type="match status" value="1"/>
</dbReference>
<sequence length="162" mass="18161">MKYLYLFAIIILSSCSSQKISKTMSTDDFNTAEQPYFEEWSGGAPGSGNGATLYFPLSILEGHTLAAVYFRGMENNVARFISNDKKMLISRFMYPSVAYNMSADPKEEYGNTVPNYEEIPFELKNDQAVIAFEANGKMKYVKLENLTQKETVAYPSAPPQGQ</sequence>
<evidence type="ECO:0000313" key="2">
    <source>
        <dbReference type="Proteomes" id="UP000248584"/>
    </source>
</evidence>
<dbReference type="EMBL" id="QKZR01000001">
    <property type="protein sequence ID" value="PZX44316.1"/>
    <property type="molecule type" value="Genomic_DNA"/>
</dbReference>
<dbReference type="Proteomes" id="UP000248584">
    <property type="component" value="Unassembled WGS sequence"/>
</dbReference>
<keyword evidence="2" id="KW-1185">Reference proteome</keyword>
<organism evidence="1 2">
    <name type="scientific">Nonlabens dokdonensis</name>
    <dbReference type="NCBI Taxonomy" id="328515"/>
    <lineage>
        <taxon>Bacteria</taxon>
        <taxon>Pseudomonadati</taxon>
        <taxon>Bacteroidota</taxon>
        <taxon>Flavobacteriia</taxon>
        <taxon>Flavobacteriales</taxon>
        <taxon>Flavobacteriaceae</taxon>
        <taxon>Nonlabens</taxon>
    </lineage>
</organism>
<protein>
    <recommendedName>
        <fullName evidence="3">Lipoprotein</fullName>
    </recommendedName>
</protein>
<proteinExistence type="predicted"/>